<dbReference type="Gramene" id="OGLUM10G05400.1">
    <property type="protein sequence ID" value="OGLUM10G05400.1"/>
    <property type="gene ID" value="OGLUM10G05400"/>
</dbReference>
<organism evidence="2">
    <name type="scientific">Oryza glumipatula</name>
    <dbReference type="NCBI Taxonomy" id="40148"/>
    <lineage>
        <taxon>Eukaryota</taxon>
        <taxon>Viridiplantae</taxon>
        <taxon>Streptophyta</taxon>
        <taxon>Embryophyta</taxon>
        <taxon>Tracheophyta</taxon>
        <taxon>Spermatophyta</taxon>
        <taxon>Magnoliopsida</taxon>
        <taxon>Liliopsida</taxon>
        <taxon>Poales</taxon>
        <taxon>Poaceae</taxon>
        <taxon>BOP clade</taxon>
        <taxon>Oryzoideae</taxon>
        <taxon>Oryzeae</taxon>
        <taxon>Oryzinae</taxon>
        <taxon>Oryza</taxon>
    </lineage>
</organism>
<evidence type="ECO:0000313" key="2">
    <source>
        <dbReference type="EnsemblPlants" id="OGLUM10G05400.1"/>
    </source>
</evidence>
<dbReference type="AlphaFoldDB" id="A0A0E0B8W4"/>
<proteinExistence type="predicted"/>
<name>A0A0E0B8W4_9ORYZ</name>
<reference evidence="2" key="1">
    <citation type="submission" date="2015-04" db="UniProtKB">
        <authorList>
            <consortium name="EnsemblPlants"/>
        </authorList>
    </citation>
    <scope>IDENTIFICATION</scope>
</reference>
<sequence length="233" mass="26051">MRNPILLLAPLRVYWRRRPQPRSSATLAGAEVVPFRRPRRLLFQPPPDPTSSPSAVAGVKVGPFRRHRHHHRALHRCRGLPHRPRPEPTSSPSAVFAADGAVVPNRRGFPLEGEVTRRHPLCCFLVAATPPSPFDSRVAAPIAASREEPTSGGVVVASRHGQMWIGIDHKSLLPRWTKMQLPLSMNCWSFFMLRMASVAIPTYWLQVQPCSNATSSFKENHPNCQEAQSSFDI</sequence>
<feature type="compositionally biased region" description="Basic residues" evidence="1">
    <location>
        <begin position="70"/>
        <end position="83"/>
    </location>
</feature>
<dbReference type="EnsemblPlants" id="OGLUM10G05400.1">
    <property type="protein sequence ID" value="OGLUM10G05400.1"/>
    <property type="gene ID" value="OGLUM10G05400"/>
</dbReference>
<keyword evidence="3" id="KW-1185">Reference proteome</keyword>
<dbReference type="Proteomes" id="UP000026961">
    <property type="component" value="Chromosome 10"/>
</dbReference>
<feature type="region of interest" description="Disordered" evidence="1">
    <location>
        <begin position="70"/>
        <end position="94"/>
    </location>
</feature>
<accession>A0A0E0B8W4</accession>
<evidence type="ECO:0000256" key="1">
    <source>
        <dbReference type="SAM" id="MobiDB-lite"/>
    </source>
</evidence>
<evidence type="ECO:0000313" key="3">
    <source>
        <dbReference type="Proteomes" id="UP000026961"/>
    </source>
</evidence>
<reference evidence="2" key="2">
    <citation type="submission" date="2018-05" db="EMBL/GenBank/DDBJ databases">
        <title>OgluRS3 (Oryza glumaepatula Reference Sequence Version 3).</title>
        <authorList>
            <person name="Zhang J."/>
            <person name="Kudrna D."/>
            <person name="Lee S."/>
            <person name="Talag J."/>
            <person name="Welchert J."/>
            <person name="Wing R.A."/>
        </authorList>
    </citation>
    <scope>NUCLEOTIDE SEQUENCE [LARGE SCALE GENOMIC DNA]</scope>
</reference>
<protein>
    <submittedName>
        <fullName evidence="2">Uncharacterized protein</fullName>
    </submittedName>
</protein>
<dbReference type="HOGENOM" id="CLU_1231545_0_0_1"/>